<dbReference type="NCBIfam" id="NF003742">
    <property type="entry name" value="PRK05339.1"/>
    <property type="match status" value="1"/>
</dbReference>
<evidence type="ECO:0000256" key="1">
    <source>
        <dbReference type="ARBA" id="ARBA00022527"/>
    </source>
</evidence>
<reference evidence="6 7" key="1">
    <citation type="submission" date="2015-09" db="EMBL/GenBank/DDBJ databases">
        <title>Draft genome sequence of Alicyclobacillus ferrooxydans DSM 22381.</title>
        <authorList>
            <person name="Hemp J."/>
        </authorList>
    </citation>
    <scope>NUCLEOTIDE SEQUENCE [LARGE SCALE GENOMIC DNA]</scope>
    <source>
        <strain evidence="6 7">TC-34</strain>
    </source>
</reference>
<dbReference type="PANTHER" id="PTHR31756:SF3">
    <property type="entry name" value="PYRUVATE, PHOSPHATE DIKINASE REGULATORY PROTEIN 1, CHLOROPLASTIC"/>
    <property type="match status" value="1"/>
</dbReference>
<dbReference type="GO" id="GO:0004674">
    <property type="term" value="F:protein serine/threonine kinase activity"/>
    <property type="evidence" value="ECO:0007669"/>
    <property type="project" value="UniProtKB-UniRule"/>
</dbReference>
<dbReference type="InterPro" id="IPR026565">
    <property type="entry name" value="PPDK_reg"/>
</dbReference>
<keyword evidence="7" id="KW-1185">Reference proteome</keyword>
<dbReference type="EC" id="2.7.4.27" evidence="5"/>
<proteinExistence type="inferred from homology"/>
<dbReference type="Pfam" id="PF03618">
    <property type="entry name" value="Kinase-PPPase"/>
    <property type="match status" value="1"/>
</dbReference>
<keyword evidence="2 5" id="KW-0808">Transferase</keyword>
<dbReference type="HAMAP" id="MF_00921">
    <property type="entry name" value="PDRP"/>
    <property type="match status" value="1"/>
</dbReference>
<dbReference type="STRING" id="471514.AN477_23270"/>
<dbReference type="AlphaFoldDB" id="A0A0P9EK49"/>
<dbReference type="InterPro" id="IPR005177">
    <property type="entry name" value="Kinase-pyrophosphorylase"/>
</dbReference>
<evidence type="ECO:0000256" key="5">
    <source>
        <dbReference type="HAMAP-Rule" id="MF_00921"/>
    </source>
</evidence>
<evidence type="ECO:0000313" key="6">
    <source>
        <dbReference type="EMBL" id="KPV38956.1"/>
    </source>
</evidence>
<gene>
    <name evidence="6" type="ORF">AN477_23270</name>
</gene>
<dbReference type="EC" id="2.7.11.32" evidence="5"/>
<evidence type="ECO:0000256" key="4">
    <source>
        <dbReference type="ARBA" id="ARBA00022777"/>
    </source>
</evidence>
<organism evidence="6 7">
    <name type="scientific">Alicyclobacillus ferrooxydans</name>
    <dbReference type="NCBI Taxonomy" id="471514"/>
    <lineage>
        <taxon>Bacteria</taxon>
        <taxon>Bacillati</taxon>
        <taxon>Bacillota</taxon>
        <taxon>Bacilli</taxon>
        <taxon>Bacillales</taxon>
        <taxon>Alicyclobacillaceae</taxon>
        <taxon>Alicyclobacillus</taxon>
    </lineage>
</organism>
<keyword evidence="3 5" id="KW-0547">Nucleotide-binding</keyword>
<dbReference type="PANTHER" id="PTHR31756">
    <property type="entry name" value="PYRUVATE, PHOSPHATE DIKINASE REGULATORY PROTEIN 1, CHLOROPLASTIC"/>
    <property type="match status" value="1"/>
</dbReference>
<dbReference type="GO" id="GO:0043531">
    <property type="term" value="F:ADP binding"/>
    <property type="evidence" value="ECO:0007669"/>
    <property type="project" value="UniProtKB-UniRule"/>
</dbReference>
<dbReference type="Proteomes" id="UP000050482">
    <property type="component" value="Unassembled WGS sequence"/>
</dbReference>
<dbReference type="EMBL" id="LJCO01000108">
    <property type="protein sequence ID" value="KPV38956.1"/>
    <property type="molecule type" value="Genomic_DNA"/>
</dbReference>
<name>A0A0P9EK49_9BACL</name>
<dbReference type="PATRIC" id="fig|471514.4.peg.2307"/>
<comment type="catalytic activity">
    <reaction evidence="5">
        <text>N(tele)-phospho-L-histidyl/O-phospho-L-threonyl-[pyruvate, phosphate dikinase] + phosphate + H(+) = N(tele)-phospho-L-histidyl/L-threonyl-[pyruvate, phosphate dikinase] + diphosphate</text>
        <dbReference type="Rhea" id="RHEA:43696"/>
        <dbReference type="Rhea" id="RHEA-COMP:10650"/>
        <dbReference type="Rhea" id="RHEA-COMP:10651"/>
        <dbReference type="ChEBI" id="CHEBI:15378"/>
        <dbReference type="ChEBI" id="CHEBI:30013"/>
        <dbReference type="ChEBI" id="CHEBI:33019"/>
        <dbReference type="ChEBI" id="CHEBI:43474"/>
        <dbReference type="ChEBI" id="CHEBI:61977"/>
        <dbReference type="ChEBI" id="CHEBI:83586"/>
        <dbReference type="EC" id="2.7.4.27"/>
    </reaction>
</comment>
<evidence type="ECO:0000256" key="2">
    <source>
        <dbReference type="ARBA" id="ARBA00022679"/>
    </source>
</evidence>
<keyword evidence="1 5" id="KW-0723">Serine/threonine-protein kinase</keyword>
<feature type="binding site" evidence="5">
    <location>
        <begin position="163"/>
        <end position="170"/>
    </location>
    <ligand>
        <name>ADP</name>
        <dbReference type="ChEBI" id="CHEBI:456216"/>
    </ligand>
</feature>
<comment type="similarity">
    <text evidence="5">Belongs to the pyruvate, phosphate/water dikinase regulatory protein family. PDRP subfamily.</text>
</comment>
<accession>A0A0P9EK49</accession>
<comment type="catalytic activity">
    <reaction evidence="5">
        <text>N(tele)-phospho-L-histidyl/L-threonyl-[pyruvate, phosphate dikinase] + ADP = N(tele)-phospho-L-histidyl/O-phospho-L-threonyl-[pyruvate, phosphate dikinase] + AMP + H(+)</text>
        <dbReference type="Rhea" id="RHEA:43692"/>
        <dbReference type="Rhea" id="RHEA-COMP:10650"/>
        <dbReference type="Rhea" id="RHEA-COMP:10651"/>
        <dbReference type="ChEBI" id="CHEBI:15378"/>
        <dbReference type="ChEBI" id="CHEBI:30013"/>
        <dbReference type="ChEBI" id="CHEBI:61977"/>
        <dbReference type="ChEBI" id="CHEBI:83586"/>
        <dbReference type="ChEBI" id="CHEBI:456215"/>
        <dbReference type="ChEBI" id="CHEBI:456216"/>
        <dbReference type="EC" id="2.7.11.32"/>
    </reaction>
</comment>
<sequence>MPQAALHRGGFSSMLSTPIVYIVSDSVGETAEFVVRAAASQFDGGHVELRRVSYVHENTVLDEVVQSAKEENAIIAFTVVIPELREYLVQKSRQLGVQAIDIMGPVLDVFAQVLGRPPAHKAGLVHQLDEDYFKRVEAIEFAVKYDDGRDARGLERADIVLIGVSRTSKTPLSMYLAHRGLKVANVPLVPEVSPPEQLFRLRDKRKVIGLTIRPDKLNMIRKERLKSLGLTGEATYASHERILLELEHAESVMKRLGCPCIDVSDKAVEETAGVVLEFVAKRGNAK</sequence>
<keyword evidence="4 5" id="KW-0418">Kinase</keyword>
<comment type="function">
    <text evidence="5">Bifunctional serine/threonine kinase and phosphorylase involved in the regulation of the pyruvate, phosphate dikinase (PPDK) by catalyzing its phosphorylation/dephosphorylation.</text>
</comment>
<evidence type="ECO:0000313" key="7">
    <source>
        <dbReference type="Proteomes" id="UP000050482"/>
    </source>
</evidence>
<dbReference type="GO" id="GO:0005524">
    <property type="term" value="F:ATP binding"/>
    <property type="evidence" value="ECO:0007669"/>
    <property type="project" value="InterPro"/>
</dbReference>
<protein>
    <recommendedName>
        <fullName evidence="5">Putative pyruvate, phosphate dikinase regulatory protein</fullName>
        <shortName evidence="5">PPDK regulatory protein</shortName>
        <ecNumber evidence="5">2.7.11.32</ecNumber>
        <ecNumber evidence="5">2.7.4.27</ecNumber>
    </recommendedName>
</protein>
<comment type="caution">
    <text evidence="6">The sequence shown here is derived from an EMBL/GenBank/DDBJ whole genome shotgun (WGS) entry which is preliminary data.</text>
</comment>
<evidence type="ECO:0000256" key="3">
    <source>
        <dbReference type="ARBA" id="ARBA00022741"/>
    </source>
</evidence>
<dbReference type="GO" id="GO:0016776">
    <property type="term" value="F:phosphotransferase activity, phosphate group as acceptor"/>
    <property type="evidence" value="ECO:0007669"/>
    <property type="project" value="UniProtKB-UniRule"/>
</dbReference>